<protein>
    <recommendedName>
        <fullName evidence="8">Transporter</fullName>
    </recommendedName>
</protein>
<name>A0A2S7IJC2_9BACT</name>
<dbReference type="Proteomes" id="UP000239590">
    <property type="component" value="Unassembled WGS sequence"/>
</dbReference>
<dbReference type="GO" id="GO:0015288">
    <property type="term" value="F:porin activity"/>
    <property type="evidence" value="ECO:0007669"/>
    <property type="project" value="TreeGrafter"/>
</dbReference>
<comment type="caution">
    <text evidence="6">The sequence shown here is derived from an EMBL/GenBank/DDBJ whole genome shotgun (WGS) entry which is preliminary data.</text>
</comment>
<dbReference type="GO" id="GO:0009279">
    <property type="term" value="C:cell outer membrane"/>
    <property type="evidence" value="ECO:0007669"/>
    <property type="project" value="UniProtKB-SubCell"/>
</dbReference>
<dbReference type="OrthoDB" id="793488at2"/>
<keyword evidence="7" id="KW-1185">Reference proteome</keyword>
<reference evidence="7" key="1">
    <citation type="submission" date="2018-02" db="EMBL/GenBank/DDBJ databases">
        <title>Genome sequencing of Solimonas sp. HR-BB.</title>
        <authorList>
            <person name="Lee Y."/>
            <person name="Jeon C.O."/>
        </authorList>
    </citation>
    <scope>NUCLEOTIDE SEQUENCE [LARGE SCALE GENOMIC DNA]</scope>
    <source>
        <strain evidence="7">HR-U</strain>
    </source>
</reference>
<dbReference type="Gene3D" id="1.20.1600.10">
    <property type="entry name" value="Outer membrane efflux proteins (OEP)"/>
    <property type="match status" value="1"/>
</dbReference>
<dbReference type="InterPro" id="IPR051906">
    <property type="entry name" value="TolC-like"/>
</dbReference>
<dbReference type="AlphaFoldDB" id="A0A2S7IJC2"/>
<dbReference type="PANTHER" id="PTHR30026">
    <property type="entry name" value="OUTER MEMBRANE PROTEIN TOLC"/>
    <property type="match status" value="1"/>
</dbReference>
<evidence type="ECO:0008006" key="8">
    <source>
        <dbReference type="Google" id="ProtNLM"/>
    </source>
</evidence>
<evidence type="ECO:0000256" key="4">
    <source>
        <dbReference type="ARBA" id="ARBA00023136"/>
    </source>
</evidence>
<evidence type="ECO:0000256" key="5">
    <source>
        <dbReference type="ARBA" id="ARBA00023237"/>
    </source>
</evidence>
<gene>
    <name evidence="6" type="ORF">C5O19_17280</name>
</gene>
<evidence type="ECO:0000256" key="2">
    <source>
        <dbReference type="ARBA" id="ARBA00022452"/>
    </source>
</evidence>
<dbReference type="SUPFAM" id="SSF56954">
    <property type="entry name" value="Outer membrane efflux proteins (OEP)"/>
    <property type="match status" value="1"/>
</dbReference>
<dbReference type="EMBL" id="PTRA01000003">
    <property type="protein sequence ID" value="PQA56376.1"/>
    <property type="molecule type" value="Genomic_DNA"/>
</dbReference>
<keyword evidence="2" id="KW-1134">Transmembrane beta strand</keyword>
<dbReference type="PANTHER" id="PTHR30026:SF20">
    <property type="entry name" value="OUTER MEMBRANE PROTEIN TOLC"/>
    <property type="match status" value="1"/>
</dbReference>
<comment type="subcellular location">
    <subcellularLocation>
        <location evidence="1">Cell outer membrane</location>
    </subcellularLocation>
</comment>
<evidence type="ECO:0000313" key="7">
    <source>
        <dbReference type="Proteomes" id="UP000239590"/>
    </source>
</evidence>
<dbReference type="GO" id="GO:1990281">
    <property type="term" value="C:efflux pump complex"/>
    <property type="evidence" value="ECO:0007669"/>
    <property type="project" value="TreeGrafter"/>
</dbReference>
<sequence>MLEVSTVSVQAQEATQSMMQDISYPYLEKLIEIAKANYPRSKSFKERVGIADLGIRRAKVAYFDALSVSYLYSPANTPTYITNPTSPVPTVVNPNWFNNYQIGLLLNIGSILQKTPLLKQARGEKKVAEYEQQAFDLNLEADVKQRYFAYIQRRAVLRVKHELQLDIESMLKDVKYKFEKGEQSLENYNNVLVMYSDNNQQLIIAESEVLISKTRLEELVGEKLENIKLDQ</sequence>
<keyword evidence="4" id="KW-0472">Membrane</keyword>
<evidence type="ECO:0000313" key="6">
    <source>
        <dbReference type="EMBL" id="PQA56376.1"/>
    </source>
</evidence>
<organism evidence="6 7">
    <name type="scientific">Siphonobacter curvatus</name>
    <dbReference type="NCBI Taxonomy" id="2094562"/>
    <lineage>
        <taxon>Bacteria</taxon>
        <taxon>Pseudomonadati</taxon>
        <taxon>Bacteroidota</taxon>
        <taxon>Cytophagia</taxon>
        <taxon>Cytophagales</taxon>
        <taxon>Cytophagaceae</taxon>
        <taxon>Siphonobacter</taxon>
    </lineage>
</organism>
<evidence type="ECO:0000256" key="1">
    <source>
        <dbReference type="ARBA" id="ARBA00004442"/>
    </source>
</evidence>
<evidence type="ECO:0000256" key="3">
    <source>
        <dbReference type="ARBA" id="ARBA00022692"/>
    </source>
</evidence>
<proteinExistence type="predicted"/>
<keyword evidence="3" id="KW-0812">Transmembrane</keyword>
<keyword evidence="5" id="KW-0998">Cell outer membrane</keyword>
<dbReference type="GO" id="GO:0015562">
    <property type="term" value="F:efflux transmembrane transporter activity"/>
    <property type="evidence" value="ECO:0007669"/>
    <property type="project" value="InterPro"/>
</dbReference>
<accession>A0A2S7IJC2</accession>